<proteinExistence type="predicted"/>
<reference evidence="2 3" key="1">
    <citation type="submission" date="2018-08" db="EMBL/GenBank/DDBJ databases">
        <title>Genome sequencing of Agrobacterium vitis strain ICMP 10754.</title>
        <authorList>
            <person name="Visnovsky S.B."/>
            <person name="Pitman A.R."/>
        </authorList>
    </citation>
    <scope>NUCLEOTIDE SEQUENCE [LARGE SCALE GENOMIC DNA]</scope>
    <source>
        <strain evidence="2 3">ICMP 10754</strain>
    </source>
</reference>
<dbReference type="OrthoDB" id="9787902at2"/>
<gene>
    <name evidence="2" type="primary">choX</name>
    <name evidence="2" type="ORF">DXT89_18095</name>
</gene>
<name>A0A202F153_AGRVI</name>
<organism evidence="2 3">
    <name type="scientific">Agrobacterium vitis</name>
    <name type="common">Rhizobium vitis</name>
    <dbReference type="NCBI Taxonomy" id="373"/>
    <lineage>
        <taxon>Bacteria</taxon>
        <taxon>Pseudomonadati</taxon>
        <taxon>Pseudomonadota</taxon>
        <taxon>Alphaproteobacteria</taxon>
        <taxon>Hyphomicrobiales</taxon>
        <taxon>Rhizobiaceae</taxon>
        <taxon>Rhizobium/Agrobacterium group</taxon>
        <taxon>Agrobacterium</taxon>
    </lineage>
</organism>
<evidence type="ECO:0000313" key="3">
    <source>
        <dbReference type="Proteomes" id="UP000436911"/>
    </source>
</evidence>
<dbReference type="InterPro" id="IPR017783">
    <property type="entry name" value="ABC_choline_sub-bd"/>
</dbReference>
<dbReference type="GO" id="GO:0043190">
    <property type="term" value="C:ATP-binding cassette (ABC) transporter complex"/>
    <property type="evidence" value="ECO:0007669"/>
    <property type="project" value="InterPro"/>
</dbReference>
<accession>A0A202F153</accession>
<feature type="domain" description="ABC-type glycine betaine transport system substrate-binding" evidence="1">
    <location>
        <begin position="39"/>
        <end position="292"/>
    </location>
</feature>
<dbReference type="NCBIfam" id="TIGR03414">
    <property type="entry name" value="ABC_choline_bnd"/>
    <property type="match status" value="1"/>
</dbReference>
<dbReference type="Gene3D" id="3.40.190.100">
    <property type="entry name" value="Glycine betaine-binding periplasmic protein, domain 2"/>
    <property type="match status" value="1"/>
</dbReference>
<comment type="caution">
    <text evidence="2">The sequence shown here is derived from an EMBL/GenBank/DDBJ whole genome shotgun (WGS) entry which is preliminary data.</text>
</comment>
<dbReference type="EMBL" id="QUSG01000012">
    <property type="protein sequence ID" value="KAA3525246.1"/>
    <property type="molecule type" value="Genomic_DNA"/>
</dbReference>
<dbReference type="GO" id="GO:0042597">
    <property type="term" value="C:periplasmic space"/>
    <property type="evidence" value="ECO:0007669"/>
    <property type="project" value="InterPro"/>
</dbReference>
<sequence length="323" mass="34183">MPIAKTLKFALPKYALALAGCVAAFSPAAFAAEAASCGTVRISDVGWTDLASTNASFVTVLEALGYKADVKTLGVPVTYSSMKNKDIDVFLGNWMPAQKEAIQQYLDDKSIDSVAVNLEGAKYTLATNAAGAKLGIKSFKDVAAHKAELDGKIYGIEPGNEGNGMIVSLIDGDKFGLKGFNVVESSEQGMLSQVTRADKENKPVIFLAWAPHPMNTAHQITYLADGDDTVFGPNYGGATVYTVARGGYAKECPNVGKLLTNMKFSLDMENAIMGKILDDGEDADKAAKTWLKANPTVIEPWLAGVTTKDGKDGLAAVKTKLGL</sequence>
<evidence type="ECO:0000259" key="1">
    <source>
        <dbReference type="Pfam" id="PF04069"/>
    </source>
</evidence>
<dbReference type="Gene3D" id="3.40.190.10">
    <property type="entry name" value="Periplasmic binding protein-like II"/>
    <property type="match status" value="1"/>
</dbReference>
<dbReference type="InterPro" id="IPR007210">
    <property type="entry name" value="ABC_Gly_betaine_transp_sub-bd"/>
</dbReference>
<dbReference type="SUPFAM" id="SSF53850">
    <property type="entry name" value="Periplasmic binding protein-like II"/>
    <property type="match status" value="1"/>
</dbReference>
<evidence type="ECO:0000313" key="2">
    <source>
        <dbReference type="EMBL" id="KAA3525246.1"/>
    </source>
</evidence>
<dbReference type="GO" id="GO:0022857">
    <property type="term" value="F:transmembrane transporter activity"/>
    <property type="evidence" value="ECO:0007669"/>
    <property type="project" value="InterPro"/>
</dbReference>
<dbReference type="CDD" id="cd13640">
    <property type="entry name" value="PBP2_ChoX"/>
    <property type="match status" value="1"/>
</dbReference>
<dbReference type="GO" id="GO:0015871">
    <property type="term" value="P:choline transport"/>
    <property type="evidence" value="ECO:0007669"/>
    <property type="project" value="InterPro"/>
</dbReference>
<dbReference type="GO" id="GO:0033265">
    <property type="term" value="F:choline binding"/>
    <property type="evidence" value="ECO:0007669"/>
    <property type="project" value="InterPro"/>
</dbReference>
<dbReference type="Pfam" id="PF04069">
    <property type="entry name" value="OpuAC"/>
    <property type="match status" value="1"/>
</dbReference>
<protein>
    <submittedName>
        <fullName evidence="2">Choline ABC transporter substrate-binding protein</fullName>
    </submittedName>
</protein>
<dbReference type="AlphaFoldDB" id="A0A202F153"/>
<dbReference type="Proteomes" id="UP000436911">
    <property type="component" value="Unassembled WGS sequence"/>
</dbReference>